<proteinExistence type="predicted"/>
<evidence type="ECO:0000313" key="2">
    <source>
        <dbReference type="Proteomes" id="UP000319255"/>
    </source>
</evidence>
<accession>A0A501WFS8</accession>
<keyword evidence="2" id="KW-1185">Reference proteome</keyword>
<evidence type="ECO:0000313" key="1">
    <source>
        <dbReference type="EMBL" id="TPE48409.1"/>
    </source>
</evidence>
<gene>
    <name evidence="1" type="ORF">FJM51_17745</name>
</gene>
<dbReference type="Proteomes" id="UP000319255">
    <property type="component" value="Unassembled WGS sequence"/>
</dbReference>
<organism evidence="1 2">
    <name type="scientific">Amaricoccus solimangrovi</name>
    <dbReference type="NCBI Taxonomy" id="2589815"/>
    <lineage>
        <taxon>Bacteria</taxon>
        <taxon>Pseudomonadati</taxon>
        <taxon>Pseudomonadota</taxon>
        <taxon>Alphaproteobacteria</taxon>
        <taxon>Rhodobacterales</taxon>
        <taxon>Paracoccaceae</taxon>
        <taxon>Amaricoccus</taxon>
    </lineage>
</organism>
<reference evidence="1 2" key="1">
    <citation type="submission" date="2019-06" db="EMBL/GenBank/DDBJ databases">
        <title>A novel bacterium of genus Amaricoccus, isolated from marine sediment.</title>
        <authorList>
            <person name="Huang H."/>
            <person name="Mo K."/>
            <person name="Hu Y."/>
        </authorList>
    </citation>
    <scope>NUCLEOTIDE SEQUENCE [LARGE SCALE GENOMIC DNA]</scope>
    <source>
        <strain evidence="1 2">HB172011</strain>
    </source>
</reference>
<protein>
    <submittedName>
        <fullName evidence="1">Uncharacterized protein</fullName>
    </submittedName>
</protein>
<dbReference type="OrthoDB" id="7820973at2"/>
<dbReference type="AlphaFoldDB" id="A0A501WFS8"/>
<name>A0A501WFS8_9RHOB</name>
<comment type="caution">
    <text evidence="1">The sequence shown here is derived from an EMBL/GenBank/DDBJ whole genome shotgun (WGS) entry which is preliminary data.</text>
</comment>
<dbReference type="RefSeq" id="WP_140455475.1">
    <property type="nucleotide sequence ID" value="NZ_VFRP01000022.1"/>
</dbReference>
<sequence>MATLVALIRRDLPRAETGARMVAFFEELAEARSTYLFLPVVSGIDAHQGGDAAGPGALRLDGLADRWASSGAAQLASAAFVMAPGSERARDAFLVALATSGWGKGTRRLDNARLLAEIARQLRRLRADPRKALASVRKDVMDRGADGAHARELVAIAGEVSERAPWIWLETLFIVENWITGPKFFHHAFEVRSMPAPG</sequence>
<dbReference type="EMBL" id="VFRP01000022">
    <property type="protein sequence ID" value="TPE48409.1"/>
    <property type="molecule type" value="Genomic_DNA"/>
</dbReference>